<dbReference type="AlphaFoldDB" id="A0A4P6EZM4"/>
<dbReference type="Proteomes" id="UP000293568">
    <property type="component" value="Chromosome"/>
</dbReference>
<dbReference type="InterPro" id="IPR012337">
    <property type="entry name" value="RNaseH-like_sf"/>
</dbReference>
<dbReference type="KEGG" id="pprt:ET464_18735"/>
<dbReference type="GO" id="GO:0003676">
    <property type="term" value="F:nucleic acid binding"/>
    <property type="evidence" value="ECO:0007669"/>
    <property type="project" value="InterPro"/>
</dbReference>
<dbReference type="InterPro" id="IPR036397">
    <property type="entry name" value="RNaseH_sf"/>
</dbReference>
<organism evidence="2 3">
    <name type="scientific">Paenibacillus protaetiae</name>
    <dbReference type="NCBI Taxonomy" id="2509456"/>
    <lineage>
        <taxon>Bacteria</taxon>
        <taxon>Bacillati</taxon>
        <taxon>Bacillota</taxon>
        <taxon>Bacilli</taxon>
        <taxon>Bacillales</taxon>
        <taxon>Paenibacillaceae</taxon>
        <taxon>Paenibacillus</taxon>
    </lineage>
</organism>
<dbReference type="Pfam" id="PF00665">
    <property type="entry name" value="rve"/>
    <property type="match status" value="1"/>
</dbReference>
<dbReference type="PANTHER" id="PTHR46889">
    <property type="entry name" value="TRANSPOSASE INSF FOR INSERTION SEQUENCE IS3B-RELATED"/>
    <property type="match status" value="1"/>
</dbReference>
<evidence type="ECO:0000313" key="2">
    <source>
        <dbReference type="EMBL" id="QAY68612.1"/>
    </source>
</evidence>
<feature type="domain" description="Integrase catalytic" evidence="1">
    <location>
        <begin position="26"/>
        <end position="104"/>
    </location>
</feature>
<evidence type="ECO:0000259" key="1">
    <source>
        <dbReference type="Pfam" id="PF00665"/>
    </source>
</evidence>
<dbReference type="InterPro" id="IPR050900">
    <property type="entry name" value="Transposase_IS3/IS150/IS904"/>
</dbReference>
<dbReference type="Gene3D" id="3.30.420.10">
    <property type="entry name" value="Ribonuclease H-like superfamily/Ribonuclease H"/>
    <property type="match status" value="1"/>
</dbReference>
<sequence>MPSSSILGLRRQSGEKCVGSNFEALKPNQKCVTDVTQYRVKDSWLYLPTIKDLCQNEIVAYNMSLRNDKDLVLQTFSKAFEKEKDVTGLIVHSDQGRRSSSHWWSCRRTAPHWSSRIGWPPSKTPTGSSWCPSKALPSKGNMRNLLRYKAPTTACIRRNSADSQYIIRGCFLC</sequence>
<gene>
    <name evidence="2" type="ORF">ET464_18735</name>
</gene>
<evidence type="ECO:0000313" key="3">
    <source>
        <dbReference type="Proteomes" id="UP000293568"/>
    </source>
</evidence>
<proteinExistence type="predicted"/>
<dbReference type="InterPro" id="IPR001584">
    <property type="entry name" value="Integrase_cat-core"/>
</dbReference>
<dbReference type="SUPFAM" id="SSF53098">
    <property type="entry name" value="Ribonuclease H-like"/>
    <property type="match status" value="1"/>
</dbReference>
<dbReference type="GO" id="GO:0015074">
    <property type="term" value="P:DNA integration"/>
    <property type="evidence" value="ECO:0007669"/>
    <property type="project" value="InterPro"/>
</dbReference>
<dbReference type="OrthoDB" id="9781005at2"/>
<accession>A0A4P6EZM4</accession>
<reference evidence="2 3" key="1">
    <citation type="submission" date="2019-01" db="EMBL/GenBank/DDBJ databases">
        <title>Genome sequencing of strain FW100M-2.</title>
        <authorList>
            <person name="Heo J."/>
            <person name="Kim S.-J."/>
            <person name="Kim J.-S."/>
            <person name="Hong S.-B."/>
            <person name="Kwon S.-W."/>
        </authorList>
    </citation>
    <scope>NUCLEOTIDE SEQUENCE [LARGE SCALE GENOMIC DNA]</scope>
    <source>
        <strain evidence="2 3">FW100M-2</strain>
    </source>
</reference>
<keyword evidence="3" id="KW-1185">Reference proteome</keyword>
<dbReference type="PANTHER" id="PTHR46889:SF4">
    <property type="entry name" value="TRANSPOSASE INSO FOR INSERTION SEQUENCE ELEMENT IS911B-RELATED"/>
    <property type="match status" value="1"/>
</dbReference>
<dbReference type="EMBL" id="CP035492">
    <property type="protein sequence ID" value="QAY68612.1"/>
    <property type="molecule type" value="Genomic_DNA"/>
</dbReference>
<name>A0A4P6EZM4_9BACL</name>
<protein>
    <recommendedName>
        <fullName evidence="1">Integrase catalytic domain-containing protein</fullName>
    </recommendedName>
</protein>